<comment type="caution">
    <text evidence="2">The sequence shown here is derived from an EMBL/GenBank/DDBJ whole genome shotgun (WGS) entry which is preliminary data.</text>
</comment>
<keyword evidence="3" id="KW-1185">Reference proteome</keyword>
<dbReference type="OrthoDB" id="9793637at2"/>
<dbReference type="EMBL" id="BJVI01000030">
    <property type="protein sequence ID" value="GEL19023.1"/>
    <property type="molecule type" value="Genomic_DNA"/>
</dbReference>
<organism evidence="2 3">
    <name type="scientific">Pseudonocardia asaccharolytica DSM 44247 = NBRC 16224</name>
    <dbReference type="NCBI Taxonomy" id="1123024"/>
    <lineage>
        <taxon>Bacteria</taxon>
        <taxon>Bacillati</taxon>
        <taxon>Actinomycetota</taxon>
        <taxon>Actinomycetes</taxon>
        <taxon>Pseudonocardiales</taxon>
        <taxon>Pseudonocardiaceae</taxon>
        <taxon>Pseudonocardia</taxon>
    </lineage>
</organism>
<reference evidence="2 3" key="1">
    <citation type="submission" date="2019-07" db="EMBL/GenBank/DDBJ databases">
        <title>Whole genome shotgun sequence of Pseudonocardia asaccharolytica NBRC 16224.</title>
        <authorList>
            <person name="Hosoyama A."/>
            <person name="Uohara A."/>
            <person name="Ohji S."/>
            <person name="Ichikawa N."/>
        </authorList>
    </citation>
    <scope>NUCLEOTIDE SEQUENCE [LARGE SCALE GENOMIC DNA]</scope>
    <source>
        <strain evidence="2 3">NBRC 16224</strain>
    </source>
</reference>
<evidence type="ECO:0000313" key="2">
    <source>
        <dbReference type="EMBL" id="GEL19023.1"/>
    </source>
</evidence>
<sequence length="105" mass="11198">MSTPNGQAAIIAFLTRQPREEEIHLCPATREHVPGGDEIADHEVSEHDEAEQTLQELGRRVEQTEDIAPTRPHPSAPSEGGALAALAPGAGMVDRIRDALSGCGR</sequence>
<dbReference type="RefSeq" id="WP_028931522.1">
    <property type="nucleotide sequence ID" value="NZ_AUII01000027.1"/>
</dbReference>
<name>A0A511D3D0_9PSEU</name>
<evidence type="ECO:0000256" key="1">
    <source>
        <dbReference type="SAM" id="Coils"/>
    </source>
</evidence>
<proteinExistence type="predicted"/>
<evidence type="ECO:0000313" key="3">
    <source>
        <dbReference type="Proteomes" id="UP000321328"/>
    </source>
</evidence>
<protein>
    <submittedName>
        <fullName evidence="2">Uncharacterized protein</fullName>
    </submittedName>
</protein>
<dbReference type="STRING" id="1123024.GCA_000423625_04208"/>
<dbReference type="Proteomes" id="UP000321328">
    <property type="component" value="Unassembled WGS sequence"/>
</dbReference>
<keyword evidence="1" id="KW-0175">Coiled coil</keyword>
<feature type="coiled-coil region" evidence="1">
    <location>
        <begin position="40"/>
        <end position="67"/>
    </location>
</feature>
<gene>
    <name evidence="2" type="ORF">PA7_28600</name>
</gene>
<dbReference type="AlphaFoldDB" id="A0A511D3D0"/>
<accession>A0A511D3D0</accession>